<dbReference type="EMBL" id="QFAW01000034">
    <property type="protein sequence ID" value="PWE41378.1"/>
    <property type="molecule type" value="Genomic_DNA"/>
</dbReference>
<dbReference type="Pfam" id="PF06892">
    <property type="entry name" value="Phage_CP76"/>
    <property type="match status" value="1"/>
</dbReference>
<dbReference type="InterPro" id="IPR009679">
    <property type="entry name" value="Phage_186_CII-like"/>
</dbReference>
<reference evidence="1 2" key="1">
    <citation type="submission" date="2018-05" db="EMBL/GenBank/DDBJ databases">
        <title>Genome sequences of two Antarctic strains of Pseudomonas prosekii: insights into adaptation to extreme conditions.</title>
        <authorList>
            <person name="Snopkova K."/>
            <person name="Dufkova K."/>
            <person name="Cejkova D."/>
            <person name="Sedlacek I."/>
            <person name="Smajs D."/>
        </authorList>
    </citation>
    <scope>NUCLEOTIDE SEQUENCE [LARGE SCALE GENOMIC DNA]</scope>
    <source>
        <strain evidence="1 2">P2673</strain>
    </source>
</reference>
<proteinExistence type="predicted"/>
<protein>
    <recommendedName>
        <fullName evidence="3">Bacteriophage protein</fullName>
    </recommendedName>
</protein>
<evidence type="ECO:0000313" key="1">
    <source>
        <dbReference type="EMBL" id="PWE41378.1"/>
    </source>
</evidence>
<dbReference type="AlphaFoldDB" id="A0A2U2D3K0"/>
<comment type="caution">
    <text evidence="1">The sequence shown here is derived from an EMBL/GenBank/DDBJ whole genome shotgun (WGS) entry which is preliminary data.</text>
</comment>
<accession>A0A2U2D3K0</accession>
<sequence>MNDGSFASARCRFWSCRPRRLLGTSSHTTNVTPLHVVRHWQLSRINAMSRIALSCVERAQREILPLDLALYHAARDYPGGAAAIAATTGRNATTLQHKLSPTHPSHTVNIQEFGEILELTKDRRILDAVHALVGDTTWQELAEAYTNDMPATLTTGIAEYFRQVADLADTWAKSIGDGVVTDHELAAIRLQVFRGIQGLIGMFNRATYVNQTTRGADHG</sequence>
<dbReference type="OrthoDB" id="6120031at2"/>
<evidence type="ECO:0000313" key="2">
    <source>
        <dbReference type="Proteomes" id="UP000245056"/>
    </source>
</evidence>
<dbReference type="GO" id="GO:0003677">
    <property type="term" value="F:DNA binding"/>
    <property type="evidence" value="ECO:0007669"/>
    <property type="project" value="InterPro"/>
</dbReference>
<dbReference type="Proteomes" id="UP000245056">
    <property type="component" value="Unassembled WGS sequence"/>
</dbReference>
<organism evidence="1 2">
    <name type="scientific">Pseudomonas prosekii</name>
    <dbReference type="NCBI Taxonomy" id="1148509"/>
    <lineage>
        <taxon>Bacteria</taxon>
        <taxon>Pseudomonadati</taxon>
        <taxon>Pseudomonadota</taxon>
        <taxon>Gammaproteobacteria</taxon>
        <taxon>Pseudomonadales</taxon>
        <taxon>Pseudomonadaceae</taxon>
        <taxon>Pseudomonas</taxon>
    </lineage>
</organism>
<name>A0A2U2D3K0_9PSED</name>
<gene>
    <name evidence="1" type="ORF">C9I49_21350</name>
</gene>
<evidence type="ECO:0008006" key="3">
    <source>
        <dbReference type="Google" id="ProtNLM"/>
    </source>
</evidence>